<dbReference type="InterPro" id="IPR014710">
    <property type="entry name" value="RmlC-like_jellyroll"/>
</dbReference>
<protein>
    <submittedName>
        <fullName evidence="2">Cupin domain-containing protein</fullName>
    </submittedName>
</protein>
<reference evidence="2 3" key="1">
    <citation type="submission" date="2020-08" db="EMBL/GenBank/DDBJ databases">
        <title>Genome sequence of Nocardioides mesophilus KACC 16243T.</title>
        <authorList>
            <person name="Hyun D.-W."/>
            <person name="Bae J.-W."/>
        </authorList>
    </citation>
    <scope>NUCLEOTIDE SEQUENCE [LARGE SCALE GENOMIC DNA]</scope>
    <source>
        <strain evidence="2 3">KACC 16243</strain>
    </source>
</reference>
<dbReference type="EMBL" id="CP060713">
    <property type="protein sequence ID" value="QNN53452.1"/>
    <property type="molecule type" value="Genomic_DNA"/>
</dbReference>
<dbReference type="RefSeq" id="WP_187579294.1">
    <property type="nucleotide sequence ID" value="NZ_CP060713.1"/>
</dbReference>
<name>A0A7G9RCX7_9ACTN</name>
<dbReference type="InterPro" id="IPR013096">
    <property type="entry name" value="Cupin_2"/>
</dbReference>
<evidence type="ECO:0000313" key="2">
    <source>
        <dbReference type="EMBL" id="QNN53452.1"/>
    </source>
</evidence>
<evidence type="ECO:0000259" key="1">
    <source>
        <dbReference type="Pfam" id="PF07883"/>
    </source>
</evidence>
<dbReference type="SUPFAM" id="SSF51182">
    <property type="entry name" value="RmlC-like cupins"/>
    <property type="match status" value="1"/>
</dbReference>
<feature type="domain" description="Cupin type-2" evidence="1">
    <location>
        <begin position="51"/>
        <end position="111"/>
    </location>
</feature>
<gene>
    <name evidence="2" type="ORF">H9L09_03105</name>
</gene>
<organism evidence="2 3">
    <name type="scientific">Nocardioides mesophilus</name>
    <dbReference type="NCBI Taxonomy" id="433659"/>
    <lineage>
        <taxon>Bacteria</taxon>
        <taxon>Bacillati</taxon>
        <taxon>Actinomycetota</taxon>
        <taxon>Actinomycetes</taxon>
        <taxon>Propionibacteriales</taxon>
        <taxon>Nocardioidaceae</taxon>
        <taxon>Nocardioides</taxon>
    </lineage>
</organism>
<dbReference type="AlphaFoldDB" id="A0A7G9RCX7"/>
<dbReference type="Gene3D" id="2.60.120.10">
    <property type="entry name" value="Jelly Rolls"/>
    <property type="match status" value="1"/>
</dbReference>
<accession>A0A7G9RCX7</accession>
<sequence length="207" mass="22996">MSHPASTPVLDLPPIRVGEIWENPVTRERARLLELPWQNPEGCVVAELTAMVGSRVAGEHRHPSMLERFTVLRGELTVLLDGATSVLVEGRTSEVRPGQWHDWWNAADVDALVRVEARPGERFMHGIETLFGLAQLGHTNAKGMPDPLQLAMFGREFADTVQFRSPPPAVQRVMFALLSVVARPMGYRGTYPQLSRTVDAPRGPEHP</sequence>
<dbReference type="InterPro" id="IPR011051">
    <property type="entry name" value="RmlC_Cupin_sf"/>
</dbReference>
<keyword evidence="3" id="KW-1185">Reference proteome</keyword>
<evidence type="ECO:0000313" key="3">
    <source>
        <dbReference type="Proteomes" id="UP000515947"/>
    </source>
</evidence>
<dbReference type="Pfam" id="PF07883">
    <property type="entry name" value="Cupin_2"/>
    <property type="match status" value="1"/>
</dbReference>
<proteinExistence type="predicted"/>
<dbReference type="KEGG" id="nmes:H9L09_03105"/>
<dbReference type="Proteomes" id="UP000515947">
    <property type="component" value="Chromosome"/>
</dbReference>